<feature type="compositionally biased region" description="Basic and acidic residues" evidence="1">
    <location>
        <begin position="1"/>
        <end position="11"/>
    </location>
</feature>
<protein>
    <submittedName>
        <fullName evidence="2">Formin-like protein 6</fullName>
    </submittedName>
</protein>
<gene>
    <name evidence="2" type="ORF">M6B38_215200</name>
    <name evidence="3" type="ORF">M6B38_388400</name>
</gene>
<proteinExistence type="predicted"/>
<dbReference type="AlphaFoldDB" id="A0AAX6E1X4"/>
<keyword evidence="4" id="KW-1185">Reference proteome</keyword>
<reference evidence="2" key="2">
    <citation type="submission" date="2023-04" db="EMBL/GenBank/DDBJ databases">
        <authorList>
            <person name="Bruccoleri R.E."/>
            <person name="Oakeley E.J."/>
            <person name="Faust A.-M."/>
            <person name="Dessus-Babus S."/>
            <person name="Altorfer M."/>
            <person name="Burckhardt D."/>
            <person name="Oertli M."/>
            <person name="Naumann U."/>
            <person name="Petersen F."/>
            <person name="Wong J."/>
        </authorList>
    </citation>
    <scope>NUCLEOTIDE SEQUENCE</scope>
    <source>
        <strain evidence="2">GSM-AAB239-AS_SAM_17_03QT</strain>
        <tissue evidence="2">Leaf</tissue>
    </source>
</reference>
<reference evidence="2" key="1">
    <citation type="journal article" date="2023" name="GigaByte">
        <title>Genome assembly of the bearded iris, Iris pallida Lam.</title>
        <authorList>
            <person name="Bruccoleri R.E."/>
            <person name="Oakeley E.J."/>
            <person name="Faust A.M.E."/>
            <person name="Altorfer M."/>
            <person name="Dessus-Babus S."/>
            <person name="Burckhardt D."/>
            <person name="Oertli M."/>
            <person name="Naumann U."/>
            <person name="Petersen F."/>
            <person name="Wong J."/>
        </authorList>
    </citation>
    <scope>NUCLEOTIDE SEQUENCE</scope>
    <source>
        <strain evidence="2">GSM-AAB239-AS_SAM_17_03QT</strain>
    </source>
</reference>
<evidence type="ECO:0000313" key="2">
    <source>
        <dbReference type="EMBL" id="KAJ6797953.1"/>
    </source>
</evidence>
<feature type="region of interest" description="Disordered" evidence="1">
    <location>
        <begin position="1"/>
        <end position="30"/>
    </location>
</feature>
<dbReference type="EMBL" id="JANAVB010040619">
    <property type="protein sequence ID" value="KAJ6797953.1"/>
    <property type="molecule type" value="Genomic_DNA"/>
</dbReference>
<evidence type="ECO:0000313" key="3">
    <source>
        <dbReference type="EMBL" id="KAJ6822527.1"/>
    </source>
</evidence>
<name>A0AAX6E1X4_IRIPA</name>
<accession>A0AAX6E1X4</accession>
<evidence type="ECO:0000256" key="1">
    <source>
        <dbReference type="SAM" id="MobiDB-lite"/>
    </source>
</evidence>
<organism evidence="2 4">
    <name type="scientific">Iris pallida</name>
    <name type="common">Sweet iris</name>
    <dbReference type="NCBI Taxonomy" id="29817"/>
    <lineage>
        <taxon>Eukaryota</taxon>
        <taxon>Viridiplantae</taxon>
        <taxon>Streptophyta</taxon>
        <taxon>Embryophyta</taxon>
        <taxon>Tracheophyta</taxon>
        <taxon>Spermatophyta</taxon>
        <taxon>Magnoliopsida</taxon>
        <taxon>Liliopsida</taxon>
        <taxon>Asparagales</taxon>
        <taxon>Iridaceae</taxon>
        <taxon>Iridoideae</taxon>
        <taxon>Irideae</taxon>
        <taxon>Iris</taxon>
    </lineage>
</organism>
<evidence type="ECO:0000313" key="4">
    <source>
        <dbReference type="Proteomes" id="UP001140949"/>
    </source>
</evidence>
<dbReference type="Proteomes" id="UP001140949">
    <property type="component" value="Unassembled WGS sequence"/>
</dbReference>
<comment type="caution">
    <text evidence="2">The sequence shown here is derived from an EMBL/GenBank/DDBJ whole genome shotgun (WGS) entry which is preliminary data.</text>
</comment>
<sequence>MPVGLARREGDGAGAGTAPMWGCRTGSGRPGKARLGWRWSWPRWWQLVGTGTMARRWGSTDLREGGHSGDGLSRARWPAMGSMAAASSTAYRGSLLVAQLRIRDGNMVVAVLERR</sequence>
<dbReference type="EMBL" id="JANAVB010024180">
    <property type="protein sequence ID" value="KAJ6822527.1"/>
    <property type="molecule type" value="Genomic_DNA"/>
</dbReference>